<dbReference type="SUPFAM" id="SSF53850">
    <property type="entry name" value="Periplasmic binding protein-like II"/>
    <property type="match status" value="1"/>
</dbReference>
<dbReference type="PANTHER" id="PTHR42928:SF5">
    <property type="entry name" value="BLR1237 PROTEIN"/>
    <property type="match status" value="1"/>
</dbReference>
<dbReference type="Gene3D" id="3.40.190.150">
    <property type="entry name" value="Bordetella uptake gene, domain 1"/>
    <property type="match status" value="1"/>
</dbReference>
<proteinExistence type="inferred from homology"/>
<sequence>MKRLFPKLLAAFAATALAVPLAFAQSSYPDHPIRVIVPFPPGGSVDPIMRIVGPKLSELLGQPFVIDNRVGANSAIGAAAVAKAAPDGYTLLFTAGSTHVILPLQMPQAGDFLKEFEPIAGVSRSSYLLAVHNSVPAKTLPEFIEYAKAHPGELNYASSGVGNLNHLSSELFNLRAGTKIVHVPYKGGAPAVQDFLAGRVQMMITNVPTLQPHVDSGTLRALAYTAPPGGSQVPTFSQYGLPELESLEPYLVLLAPADTPEPAIAKLTEAMQKVLAMPDVIKSIETQLQSPYYLTPQQLGQRLQADHARVKEVTEKAHIVLAP</sequence>
<organism evidence="3 4">
    <name type="scientific">Verticiella sediminum</name>
    <dbReference type="NCBI Taxonomy" id="1247510"/>
    <lineage>
        <taxon>Bacteria</taxon>
        <taxon>Pseudomonadati</taxon>
        <taxon>Pseudomonadota</taxon>
        <taxon>Betaproteobacteria</taxon>
        <taxon>Burkholderiales</taxon>
        <taxon>Alcaligenaceae</taxon>
        <taxon>Verticiella</taxon>
    </lineage>
</organism>
<dbReference type="Gene3D" id="3.40.190.10">
    <property type="entry name" value="Periplasmic binding protein-like II"/>
    <property type="match status" value="1"/>
</dbReference>
<reference evidence="3 4" key="1">
    <citation type="submission" date="2019-07" db="EMBL/GenBank/DDBJ databases">
        <title>Qingshengfaniella alkalisoli gen. nov., sp. nov., isolated from saline soil.</title>
        <authorList>
            <person name="Xu L."/>
            <person name="Huang X.-X."/>
            <person name="Sun J.-Q."/>
        </authorList>
    </citation>
    <scope>NUCLEOTIDE SEQUENCE [LARGE SCALE GENOMIC DNA]</scope>
    <source>
        <strain evidence="3 4">DSM 27279</strain>
    </source>
</reference>
<dbReference type="OrthoDB" id="8627295at2"/>
<protein>
    <submittedName>
        <fullName evidence="3">Tripartite tricarboxylate transporter substrate binding protein</fullName>
    </submittedName>
</protein>
<dbReference type="RefSeq" id="WP_143949811.1">
    <property type="nucleotide sequence ID" value="NZ_BAABMB010000008.1"/>
</dbReference>
<evidence type="ECO:0000256" key="2">
    <source>
        <dbReference type="SAM" id="SignalP"/>
    </source>
</evidence>
<dbReference type="AlphaFoldDB" id="A0A556AE81"/>
<evidence type="ECO:0000256" key="1">
    <source>
        <dbReference type="ARBA" id="ARBA00006987"/>
    </source>
</evidence>
<dbReference type="Proteomes" id="UP000318405">
    <property type="component" value="Unassembled WGS sequence"/>
</dbReference>
<dbReference type="CDD" id="cd07012">
    <property type="entry name" value="PBP2_Bug_TTT"/>
    <property type="match status" value="1"/>
</dbReference>
<dbReference type="PANTHER" id="PTHR42928">
    <property type="entry name" value="TRICARBOXYLATE-BINDING PROTEIN"/>
    <property type="match status" value="1"/>
</dbReference>
<feature type="signal peptide" evidence="2">
    <location>
        <begin position="1"/>
        <end position="24"/>
    </location>
</feature>
<dbReference type="EMBL" id="VLTJ01000037">
    <property type="protein sequence ID" value="TSH91186.1"/>
    <property type="molecule type" value="Genomic_DNA"/>
</dbReference>
<evidence type="ECO:0000313" key="3">
    <source>
        <dbReference type="EMBL" id="TSH91186.1"/>
    </source>
</evidence>
<name>A0A556AE81_9BURK</name>
<dbReference type="InterPro" id="IPR042100">
    <property type="entry name" value="Bug_dom1"/>
</dbReference>
<dbReference type="Pfam" id="PF03401">
    <property type="entry name" value="TctC"/>
    <property type="match status" value="1"/>
</dbReference>
<keyword evidence="4" id="KW-1185">Reference proteome</keyword>
<keyword evidence="2" id="KW-0732">Signal</keyword>
<comment type="similarity">
    <text evidence="1">Belongs to the UPF0065 (bug) family.</text>
</comment>
<evidence type="ECO:0000313" key="4">
    <source>
        <dbReference type="Proteomes" id="UP000318405"/>
    </source>
</evidence>
<comment type="caution">
    <text evidence="3">The sequence shown here is derived from an EMBL/GenBank/DDBJ whole genome shotgun (WGS) entry which is preliminary data.</text>
</comment>
<feature type="chain" id="PRO_5022244708" evidence="2">
    <location>
        <begin position="25"/>
        <end position="323"/>
    </location>
</feature>
<dbReference type="PIRSF" id="PIRSF017082">
    <property type="entry name" value="YflP"/>
    <property type="match status" value="1"/>
</dbReference>
<gene>
    <name evidence="3" type="ORF">FOZ76_18725</name>
</gene>
<accession>A0A556AE81</accession>
<dbReference type="InterPro" id="IPR005064">
    <property type="entry name" value="BUG"/>
</dbReference>